<reference evidence="2" key="2">
    <citation type="submission" date="2013-10" db="EMBL/GenBank/DDBJ databases">
        <authorList>
            <person name="Aslett M."/>
        </authorList>
    </citation>
    <scope>NUCLEOTIDE SEQUENCE [LARGE SCALE GENOMIC DNA]</scope>
    <source>
        <strain evidence="2">Weybridge</strain>
    </source>
</reference>
<dbReference type="GeneID" id="25338161"/>
<dbReference type="EMBL" id="HG722105">
    <property type="protein sequence ID" value="CDJ61504.1"/>
    <property type="molecule type" value="Genomic_DNA"/>
</dbReference>
<evidence type="ECO:0000313" key="3">
    <source>
        <dbReference type="Proteomes" id="UP000030763"/>
    </source>
</evidence>
<dbReference type="AlphaFoldDB" id="U6MGA7"/>
<dbReference type="RefSeq" id="XP_013338154.1">
    <property type="nucleotide sequence ID" value="XM_013482700.1"/>
</dbReference>
<accession>U6MGA7</accession>
<feature type="region of interest" description="Disordered" evidence="1">
    <location>
        <begin position="1"/>
        <end position="120"/>
    </location>
</feature>
<name>U6MGA7_EIMMA</name>
<feature type="region of interest" description="Disordered" evidence="1">
    <location>
        <begin position="275"/>
        <end position="303"/>
    </location>
</feature>
<dbReference type="VEuPathDB" id="ToxoDB:EMWEY_00041750"/>
<evidence type="ECO:0000313" key="2">
    <source>
        <dbReference type="EMBL" id="CDJ61504.1"/>
    </source>
</evidence>
<protein>
    <submittedName>
        <fullName evidence="2">Uncharacterized protein</fullName>
    </submittedName>
</protein>
<proteinExistence type="predicted"/>
<gene>
    <name evidence="2" type="ORF">EMWEY_00041750</name>
</gene>
<feature type="compositionally biased region" description="Gly residues" evidence="1">
    <location>
        <begin position="1"/>
        <end position="15"/>
    </location>
</feature>
<sequence length="303" mass="31392">MPGGPVGRPPFGGGTWPPFRPGSGLPISPGGRPPFDAGTPRPPSGTEPGQPGSTDTQPPYRPSIHRPCGTGTWPPFGLGRRPPCSYVVKPPHPPGGIPPYVQGPEKPQFDQEGSAPGYGLGSEGPGCGPGNALSGKYSYNGTPECNPTKGTGPQLAIDKGRPEYRQESRGPEYNTNVNGIANRPVMGWSQYNSGIGGNMHNTGSKFPKRPMFGPSRMPPFAPIPGPGGGDPLLFSSQFPLLVSGTRSTPSIRSPMFTGPLLMPYLRGLQSLAIAEPTNEARDLEPRSQPGGGGAQIAATVGSG</sequence>
<dbReference type="Proteomes" id="UP000030763">
    <property type="component" value="Unassembled WGS sequence"/>
</dbReference>
<keyword evidence="3" id="KW-1185">Reference proteome</keyword>
<evidence type="ECO:0000256" key="1">
    <source>
        <dbReference type="SAM" id="MobiDB-lite"/>
    </source>
</evidence>
<reference evidence="2" key="1">
    <citation type="submission" date="2013-10" db="EMBL/GenBank/DDBJ databases">
        <title>Genomic analysis of the causative agents of coccidiosis in chickens.</title>
        <authorList>
            <person name="Reid A.J."/>
            <person name="Blake D."/>
            <person name="Billington K."/>
            <person name="Browne H."/>
            <person name="Dunn M."/>
            <person name="Hung S."/>
            <person name="Kawahara F."/>
            <person name="Miranda-Saavedra D."/>
            <person name="Mourier T."/>
            <person name="Nagra H."/>
            <person name="Otto T.D."/>
            <person name="Rawlings N."/>
            <person name="Sanchez A."/>
            <person name="Sanders M."/>
            <person name="Subramaniam C."/>
            <person name="Tay Y."/>
            <person name="Dear P."/>
            <person name="Doerig C."/>
            <person name="Gruber A."/>
            <person name="Parkinson J."/>
            <person name="Shirley M."/>
            <person name="Wan K.L."/>
            <person name="Berriman M."/>
            <person name="Tomley F."/>
            <person name="Pain A."/>
        </authorList>
    </citation>
    <scope>NUCLEOTIDE SEQUENCE [LARGE SCALE GENOMIC DNA]</scope>
    <source>
        <strain evidence="2">Weybridge</strain>
    </source>
</reference>
<organism evidence="2 3">
    <name type="scientific">Eimeria maxima</name>
    <name type="common">Coccidian parasite</name>
    <dbReference type="NCBI Taxonomy" id="5804"/>
    <lineage>
        <taxon>Eukaryota</taxon>
        <taxon>Sar</taxon>
        <taxon>Alveolata</taxon>
        <taxon>Apicomplexa</taxon>
        <taxon>Conoidasida</taxon>
        <taxon>Coccidia</taxon>
        <taxon>Eucoccidiorida</taxon>
        <taxon>Eimeriorina</taxon>
        <taxon>Eimeriidae</taxon>
        <taxon>Eimeria</taxon>
    </lineage>
</organism>